<sequence>MMERRGGLHMEKSELLRIRQLTVEFGPGEHAVEAIRDVSLDVGSGSIVALIGESGSGKSVTARSVFGLLDRSGRVTAGEVWLDGTDLLRLKPRQIRGRRGKDMAMIFQDPANCLNPVLTVGAQMIETIRRHRRVSRREATALAIAQLARVGLPDPAGLWRRYPFQISGGMCQRVMIALALVSGARLLIADEPTTALDVMSQAQILDELGRLRQSGIGILLITHDLSVVAEIADRVYVMKAGRLVEAGDVYDIFERPRHDYTRMLLDSRCLRPHPIEETAMPRGGKHAYRNGVADQNVSTGSEVVLQG</sequence>
<proteinExistence type="inferred from homology"/>
<keyword evidence="7" id="KW-0472">Membrane</keyword>
<evidence type="ECO:0000256" key="6">
    <source>
        <dbReference type="ARBA" id="ARBA00022840"/>
    </source>
</evidence>
<dbReference type="InterPro" id="IPR050388">
    <property type="entry name" value="ABC_Ni/Peptide_Import"/>
</dbReference>
<dbReference type="PANTHER" id="PTHR43297">
    <property type="entry name" value="OLIGOPEPTIDE TRANSPORT ATP-BINDING PROTEIN APPD"/>
    <property type="match status" value="1"/>
</dbReference>
<name>A0A3A3GK26_PANTH</name>
<evidence type="ECO:0000256" key="5">
    <source>
        <dbReference type="ARBA" id="ARBA00022741"/>
    </source>
</evidence>
<dbReference type="SMART" id="SM00382">
    <property type="entry name" value="AAA"/>
    <property type="match status" value="1"/>
</dbReference>
<evidence type="ECO:0000256" key="3">
    <source>
        <dbReference type="ARBA" id="ARBA00022448"/>
    </source>
</evidence>
<accession>A0A3A3GK26</accession>
<dbReference type="SUPFAM" id="SSF52540">
    <property type="entry name" value="P-loop containing nucleoside triphosphate hydrolases"/>
    <property type="match status" value="1"/>
</dbReference>
<evidence type="ECO:0000313" key="10">
    <source>
        <dbReference type="Proteomes" id="UP000266177"/>
    </source>
</evidence>
<reference evidence="9 10" key="1">
    <citation type="submission" date="2018-09" db="EMBL/GenBank/DDBJ databases">
        <title>Paenibacillus SK2017-BO5.</title>
        <authorList>
            <person name="Piskunova J.V."/>
            <person name="Dubiley S.A."/>
            <person name="Severinov K.V."/>
        </authorList>
    </citation>
    <scope>NUCLEOTIDE SEQUENCE [LARGE SCALE GENOMIC DNA]</scope>
    <source>
        <strain evidence="9 10">BO5</strain>
    </source>
</reference>
<keyword evidence="4" id="KW-1003">Cell membrane</keyword>
<keyword evidence="3" id="KW-0813">Transport</keyword>
<dbReference type="AlphaFoldDB" id="A0A3A3GK26"/>
<evidence type="ECO:0000259" key="8">
    <source>
        <dbReference type="PROSITE" id="PS50893"/>
    </source>
</evidence>
<comment type="subcellular location">
    <subcellularLocation>
        <location evidence="1">Cell membrane</location>
        <topology evidence="1">Peripheral membrane protein</topology>
    </subcellularLocation>
</comment>
<dbReference type="FunFam" id="3.40.50.300:FF:000016">
    <property type="entry name" value="Oligopeptide ABC transporter ATP-binding component"/>
    <property type="match status" value="1"/>
</dbReference>
<comment type="caution">
    <text evidence="9">The sequence shown here is derived from an EMBL/GenBank/DDBJ whole genome shotgun (WGS) entry which is preliminary data.</text>
</comment>
<evidence type="ECO:0000256" key="4">
    <source>
        <dbReference type="ARBA" id="ARBA00022475"/>
    </source>
</evidence>
<dbReference type="GO" id="GO:0016887">
    <property type="term" value="F:ATP hydrolysis activity"/>
    <property type="evidence" value="ECO:0007669"/>
    <property type="project" value="InterPro"/>
</dbReference>
<organism evidence="9 10">
    <name type="scientific">Paenibacillus thiaminolyticus</name>
    <name type="common">Bacillus thiaminolyticus</name>
    <dbReference type="NCBI Taxonomy" id="49283"/>
    <lineage>
        <taxon>Bacteria</taxon>
        <taxon>Bacillati</taxon>
        <taxon>Bacillota</taxon>
        <taxon>Bacilli</taxon>
        <taxon>Bacillales</taxon>
        <taxon>Paenibacillaceae</taxon>
        <taxon>Paenibacillus</taxon>
    </lineage>
</organism>
<dbReference type="InterPro" id="IPR017871">
    <property type="entry name" value="ABC_transporter-like_CS"/>
</dbReference>
<dbReference type="PROSITE" id="PS00211">
    <property type="entry name" value="ABC_TRANSPORTER_1"/>
    <property type="match status" value="1"/>
</dbReference>
<keyword evidence="6 9" id="KW-0067">ATP-binding</keyword>
<dbReference type="GO" id="GO:0005886">
    <property type="term" value="C:plasma membrane"/>
    <property type="evidence" value="ECO:0007669"/>
    <property type="project" value="UniProtKB-SubCell"/>
</dbReference>
<dbReference type="InterPro" id="IPR003439">
    <property type="entry name" value="ABC_transporter-like_ATP-bd"/>
</dbReference>
<dbReference type="InterPro" id="IPR027417">
    <property type="entry name" value="P-loop_NTPase"/>
</dbReference>
<protein>
    <submittedName>
        <fullName evidence="9">ABC transporter ATP-binding protein</fullName>
    </submittedName>
</protein>
<dbReference type="PANTHER" id="PTHR43297:SF2">
    <property type="entry name" value="DIPEPTIDE TRANSPORT ATP-BINDING PROTEIN DPPD"/>
    <property type="match status" value="1"/>
</dbReference>
<evidence type="ECO:0000256" key="7">
    <source>
        <dbReference type="ARBA" id="ARBA00023136"/>
    </source>
</evidence>
<evidence type="ECO:0000256" key="2">
    <source>
        <dbReference type="ARBA" id="ARBA00005417"/>
    </source>
</evidence>
<dbReference type="Gene3D" id="3.40.50.300">
    <property type="entry name" value="P-loop containing nucleotide triphosphate hydrolases"/>
    <property type="match status" value="1"/>
</dbReference>
<evidence type="ECO:0000313" key="9">
    <source>
        <dbReference type="EMBL" id="RJG23621.1"/>
    </source>
</evidence>
<dbReference type="InterPro" id="IPR003593">
    <property type="entry name" value="AAA+_ATPase"/>
</dbReference>
<gene>
    <name evidence="9" type="ORF">DQX05_13370</name>
</gene>
<dbReference type="PROSITE" id="PS50893">
    <property type="entry name" value="ABC_TRANSPORTER_2"/>
    <property type="match status" value="1"/>
</dbReference>
<dbReference type="CDD" id="cd03257">
    <property type="entry name" value="ABC_NikE_OppD_transporters"/>
    <property type="match status" value="1"/>
</dbReference>
<dbReference type="Proteomes" id="UP000266177">
    <property type="component" value="Unassembled WGS sequence"/>
</dbReference>
<dbReference type="Pfam" id="PF00005">
    <property type="entry name" value="ABC_tran"/>
    <property type="match status" value="1"/>
</dbReference>
<dbReference type="GO" id="GO:0005524">
    <property type="term" value="F:ATP binding"/>
    <property type="evidence" value="ECO:0007669"/>
    <property type="project" value="UniProtKB-KW"/>
</dbReference>
<dbReference type="OrthoDB" id="9802264at2"/>
<dbReference type="EMBL" id="QYZD01000010">
    <property type="protein sequence ID" value="RJG23621.1"/>
    <property type="molecule type" value="Genomic_DNA"/>
</dbReference>
<feature type="domain" description="ABC transporter" evidence="8">
    <location>
        <begin position="16"/>
        <end position="265"/>
    </location>
</feature>
<comment type="similarity">
    <text evidence="2">Belongs to the ABC transporter superfamily.</text>
</comment>
<keyword evidence="5" id="KW-0547">Nucleotide-binding</keyword>
<evidence type="ECO:0000256" key="1">
    <source>
        <dbReference type="ARBA" id="ARBA00004202"/>
    </source>
</evidence>